<dbReference type="Proteomes" id="UP000177090">
    <property type="component" value="Unassembled WGS sequence"/>
</dbReference>
<dbReference type="STRING" id="1802440.A2569_01505"/>
<accession>A0A1G2QJG7</accession>
<proteinExistence type="predicted"/>
<evidence type="ECO:0000313" key="3">
    <source>
        <dbReference type="Proteomes" id="UP000177090"/>
    </source>
</evidence>
<organism evidence="2 3">
    <name type="scientific">Candidatus Vogelbacteria bacterium RIFOXYD1_FULL_51_18</name>
    <dbReference type="NCBI Taxonomy" id="1802440"/>
    <lineage>
        <taxon>Bacteria</taxon>
        <taxon>Candidatus Vogeliibacteriota</taxon>
    </lineage>
</organism>
<protein>
    <submittedName>
        <fullName evidence="2">Uncharacterized protein</fullName>
    </submittedName>
</protein>
<gene>
    <name evidence="2" type="ORF">A2569_01505</name>
</gene>
<dbReference type="AlphaFoldDB" id="A0A1G2QJG7"/>
<keyword evidence="1" id="KW-0812">Transmembrane</keyword>
<name>A0A1G2QJG7_9BACT</name>
<dbReference type="EMBL" id="MHTL01000017">
    <property type="protein sequence ID" value="OHA60219.1"/>
    <property type="molecule type" value="Genomic_DNA"/>
</dbReference>
<comment type="caution">
    <text evidence="2">The sequence shown here is derived from an EMBL/GenBank/DDBJ whole genome shotgun (WGS) entry which is preliminary data.</text>
</comment>
<evidence type="ECO:0000313" key="2">
    <source>
        <dbReference type="EMBL" id="OHA60219.1"/>
    </source>
</evidence>
<keyword evidence="1" id="KW-0472">Membrane</keyword>
<keyword evidence="1" id="KW-1133">Transmembrane helix</keyword>
<reference evidence="2 3" key="1">
    <citation type="journal article" date="2016" name="Nat. Commun.">
        <title>Thousands of microbial genomes shed light on interconnected biogeochemical processes in an aquifer system.</title>
        <authorList>
            <person name="Anantharaman K."/>
            <person name="Brown C.T."/>
            <person name="Hug L.A."/>
            <person name="Sharon I."/>
            <person name="Castelle C.J."/>
            <person name="Probst A.J."/>
            <person name="Thomas B.C."/>
            <person name="Singh A."/>
            <person name="Wilkins M.J."/>
            <person name="Karaoz U."/>
            <person name="Brodie E.L."/>
            <person name="Williams K.H."/>
            <person name="Hubbard S.S."/>
            <person name="Banfield J.F."/>
        </authorList>
    </citation>
    <scope>NUCLEOTIDE SEQUENCE [LARGE SCALE GENOMIC DNA]</scope>
</reference>
<sequence>MDPWARRRQTIILGIAAFAALGIAALVYINYQPAPSCSDGLQNQGELAIDCGGPCAAVCAQEPRPLVVEWARVFPIAGGLYDVVARVSNPNETIGAALLPYTFELFDSENLSITRRTQSTFVNPNESFYIFESLISAGARIPVRAIITLGEPRKWVRFEGRLPKLSIIGKNYRNEPTPLATAELVNGTLETLRDARAIVVLYDEEGIAYGASATLVKSIGKDGRAPLSFTWPAPFAVEPARIDMQSRVSVWEEAPAP</sequence>
<feature type="transmembrane region" description="Helical" evidence="1">
    <location>
        <begin position="12"/>
        <end position="31"/>
    </location>
</feature>
<evidence type="ECO:0000256" key="1">
    <source>
        <dbReference type="SAM" id="Phobius"/>
    </source>
</evidence>